<dbReference type="InterPro" id="IPR005358">
    <property type="entry name" value="Puta_zinc/iron-chelating_dom"/>
</dbReference>
<dbReference type="OrthoDB" id="9810361at2"/>
<name>A0A1I1JNG0_9CLOT</name>
<dbReference type="Proteomes" id="UP000199263">
    <property type="component" value="Unassembled WGS sequence"/>
</dbReference>
<proteinExistence type="predicted"/>
<dbReference type="AlphaFoldDB" id="A0A1I1JNG0"/>
<evidence type="ECO:0000313" key="1">
    <source>
        <dbReference type="EMBL" id="SFC49731.1"/>
    </source>
</evidence>
<dbReference type="RefSeq" id="WP_090089120.1">
    <property type="nucleotide sequence ID" value="NZ_FOMG01000004.1"/>
</dbReference>
<organism evidence="1 2">
    <name type="scientific">Clostridium uliginosum</name>
    <dbReference type="NCBI Taxonomy" id="119641"/>
    <lineage>
        <taxon>Bacteria</taxon>
        <taxon>Bacillati</taxon>
        <taxon>Bacillota</taxon>
        <taxon>Clostridia</taxon>
        <taxon>Eubacteriales</taxon>
        <taxon>Clostridiaceae</taxon>
        <taxon>Clostridium</taxon>
    </lineage>
</organism>
<dbReference type="EMBL" id="FOMG01000004">
    <property type="protein sequence ID" value="SFC49731.1"/>
    <property type="molecule type" value="Genomic_DNA"/>
</dbReference>
<gene>
    <name evidence="1" type="ORF">SAMN05421842_10493</name>
</gene>
<reference evidence="1 2" key="1">
    <citation type="submission" date="2016-10" db="EMBL/GenBank/DDBJ databases">
        <authorList>
            <person name="de Groot N.N."/>
        </authorList>
    </citation>
    <scope>NUCLEOTIDE SEQUENCE [LARGE SCALE GENOMIC DNA]</scope>
    <source>
        <strain evidence="1 2">DSM 12992</strain>
    </source>
</reference>
<keyword evidence="2" id="KW-1185">Reference proteome</keyword>
<protein>
    <submittedName>
        <fullName evidence="1">Putative zinc-or iron-chelating domain-containing protein</fullName>
    </submittedName>
</protein>
<evidence type="ECO:0000313" key="2">
    <source>
        <dbReference type="Proteomes" id="UP000199263"/>
    </source>
</evidence>
<sequence>MKLLFDVEGKVNYDKINKNTTVKDVLDAVDIFLNNNPLDCNECEESCCKKSWSVEMDNVCVNKLSNWNDEVALEFVQKNLVKKKNYYRDFDQYVLNKKIDCNFITETNLCTIYGDRPIICRLYICSPKSYRYNVIRELIGSTYLKALIHEDKMRNNNLTKKTINKYKRNSAVFAKDYNILLEEIFDYAEDEGWLDIDEREELYKEIILKP</sequence>
<accession>A0A1I1JNG0</accession>
<dbReference type="STRING" id="119641.SAMN05421842_10493"/>
<dbReference type="Pfam" id="PF03692">
    <property type="entry name" value="CxxCxxCC"/>
    <property type="match status" value="1"/>
</dbReference>